<evidence type="ECO:0000256" key="2">
    <source>
        <dbReference type="PROSITE-ProRule" id="PRU00259"/>
    </source>
</evidence>
<dbReference type="EMBL" id="SDMP01000009">
    <property type="protein sequence ID" value="RYR39987.1"/>
    <property type="molecule type" value="Genomic_DNA"/>
</dbReference>
<dbReference type="InterPro" id="IPR011989">
    <property type="entry name" value="ARM-like"/>
</dbReference>
<comment type="caution">
    <text evidence="3">The sequence shown here is derived from an EMBL/GenBank/DDBJ whole genome shotgun (WGS) entry which is preliminary data.</text>
</comment>
<dbReference type="GO" id="GO:0032040">
    <property type="term" value="C:small-subunit processome"/>
    <property type="evidence" value="ECO:0007669"/>
    <property type="project" value="TreeGrafter"/>
</dbReference>
<dbReference type="STRING" id="3818.A0A445BMT9"/>
<name>A0A445BMT9_ARAHY</name>
<dbReference type="PANTHER" id="PTHR17695">
    <property type="entry name" value="SMALL SUBUNIT PROCESSOME COMPONENT 20 HOMOLOG"/>
    <property type="match status" value="1"/>
</dbReference>
<proteinExistence type="predicted"/>
<organism evidence="3 4">
    <name type="scientific">Arachis hypogaea</name>
    <name type="common">Peanut</name>
    <dbReference type="NCBI Taxonomy" id="3818"/>
    <lineage>
        <taxon>Eukaryota</taxon>
        <taxon>Viridiplantae</taxon>
        <taxon>Streptophyta</taxon>
        <taxon>Embryophyta</taxon>
        <taxon>Tracheophyta</taxon>
        <taxon>Spermatophyta</taxon>
        <taxon>Magnoliopsida</taxon>
        <taxon>eudicotyledons</taxon>
        <taxon>Gunneridae</taxon>
        <taxon>Pentapetalae</taxon>
        <taxon>rosids</taxon>
        <taxon>fabids</taxon>
        <taxon>Fabales</taxon>
        <taxon>Fabaceae</taxon>
        <taxon>Papilionoideae</taxon>
        <taxon>50 kb inversion clade</taxon>
        <taxon>dalbergioids sensu lato</taxon>
        <taxon>Dalbergieae</taxon>
        <taxon>Pterocarpus clade</taxon>
        <taxon>Arachis</taxon>
    </lineage>
</organism>
<dbReference type="PANTHER" id="PTHR17695:SF11">
    <property type="entry name" value="SMALL SUBUNIT PROCESSOME COMPONENT 20 HOMOLOG"/>
    <property type="match status" value="1"/>
</dbReference>
<dbReference type="PROSITE" id="PS50176">
    <property type="entry name" value="ARM_REPEAT"/>
    <property type="match status" value="1"/>
</dbReference>
<accession>A0A445BMT9</accession>
<dbReference type="InterPro" id="IPR052575">
    <property type="entry name" value="SSU_processome_comp_20"/>
</dbReference>
<evidence type="ECO:0000256" key="1">
    <source>
        <dbReference type="ARBA" id="ARBA00022737"/>
    </source>
</evidence>
<evidence type="ECO:0000313" key="3">
    <source>
        <dbReference type="EMBL" id="RYR39987.1"/>
    </source>
</evidence>
<feature type="repeat" description="ARM" evidence="2">
    <location>
        <begin position="107"/>
        <end position="154"/>
    </location>
</feature>
<keyword evidence="1" id="KW-0677">Repeat</keyword>
<dbReference type="Proteomes" id="UP000289738">
    <property type="component" value="Chromosome A09"/>
</dbReference>
<protein>
    <submittedName>
        <fullName evidence="3">Uncharacterized protein</fullName>
    </submittedName>
</protein>
<dbReference type="GO" id="GO:0030686">
    <property type="term" value="C:90S preribosome"/>
    <property type="evidence" value="ECO:0007669"/>
    <property type="project" value="TreeGrafter"/>
</dbReference>
<dbReference type="Gene3D" id="1.25.10.10">
    <property type="entry name" value="Leucine-rich Repeat Variant"/>
    <property type="match status" value="1"/>
</dbReference>
<reference evidence="3 4" key="1">
    <citation type="submission" date="2019-01" db="EMBL/GenBank/DDBJ databases">
        <title>Sequencing of cultivated peanut Arachis hypogaea provides insights into genome evolution and oil improvement.</title>
        <authorList>
            <person name="Chen X."/>
        </authorList>
    </citation>
    <scope>NUCLEOTIDE SEQUENCE [LARGE SCALE GENOMIC DNA]</scope>
    <source>
        <strain evidence="4">cv. Fuhuasheng</strain>
        <tissue evidence="3">Leaves</tissue>
    </source>
</reference>
<keyword evidence="4" id="KW-1185">Reference proteome</keyword>
<gene>
    <name evidence="3" type="ORF">Ahy_A09g045635</name>
</gene>
<dbReference type="AlphaFoldDB" id="A0A445BMT9"/>
<dbReference type="InterPro" id="IPR000225">
    <property type="entry name" value="Armadillo"/>
</dbReference>
<sequence length="159" mass="17870">MATASHTQAVKFLNKSPGGRRFILSFSSFEIEPAFTLPSELTFIFFKSFSERVDEIDINVYRSLEKVKAEPSEGSSFFRDCLIEWRLKGMDADSDILLTLVLLHKEYLISKLLSRLHLKARLSVEPILRQEAAGVLWNLSFDDKNSEAIAAAGGVQVLS</sequence>
<evidence type="ECO:0000313" key="4">
    <source>
        <dbReference type="Proteomes" id="UP000289738"/>
    </source>
</evidence>